<feature type="active site" evidence="4">
    <location>
        <position position="434"/>
    </location>
</feature>
<dbReference type="EMBL" id="JAKIJS010000001">
    <property type="protein sequence ID" value="MCF6137472.1"/>
    <property type="molecule type" value="Genomic_DNA"/>
</dbReference>
<evidence type="ECO:0000313" key="8">
    <source>
        <dbReference type="Proteomes" id="UP001649381"/>
    </source>
</evidence>
<feature type="active site" description="Nucleophile" evidence="4">
    <location>
        <position position="330"/>
    </location>
</feature>
<comment type="similarity">
    <text evidence="4">Belongs to the CobB/CobQ family. CobQ subfamily.</text>
</comment>
<evidence type="ECO:0000259" key="5">
    <source>
        <dbReference type="Pfam" id="PF01656"/>
    </source>
</evidence>
<feature type="domain" description="CobQ/CobB/MinD/ParA nucleotide binding" evidence="5">
    <location>
        <begin position="4"/>
        <end position="229"/>
    </location>
</feature>
<evidence type="ECO:0000256" key="2">
    <source>
        <dbReference type="ARBA" id="ARBA00022573"/>
    </source>
</evidence>
<dbReference type="NCBIfam" id="NF001989">
    <property type="entry name" value="PRK00784.1"/>
    <property type="match status" value="1"/>
</dbReference>
<accession>A0ABS9GXG7</accession>
<dbReference type="Pfam" id="PF07685">
    <property type="entry name" value="GATase_3"/>
    <property type="match status" value="1"/>
</dbReference>
<dbReference type="Pfam" id="PF01656">
    <property type="entry name" value="CbiA"/>
    <property type="match status" value="1"/>
</dbReference>
<evidence type="ECO:0000259" key="6">
    <source>
        <dbReference type="Pfam" id="PF07685"/>
    </source>
</evidence>
<comment type="caution">
    <text evidence="7">The sequence shown here is derived from an EMBL/GenBank/DDBJ whole genome shotgun (WGS) entry which is preliminary data.</text>
</comment>
<keyword evidence="2 4" id="KW-0169">Cobalamin biosynthesis</keyword>
<dbReference type="HAMAP" id="MF_00028">
    <property type="entry name" value="CobQ"/>
    <property type="match status" value="1"/>
</dbReference>
<dbReference type="InterPro" id="IPR029062">
    <property type="entry name" value="Class_I_gatase-like"/>
</dbReference>
<dbReference type="SUPFAM" id="SSF52540">
    <property type="entry name" value="P-loop containing nucleoside triphosphate hydrolases"/>
    <property type="match status" value="1"/>
</dbReference>
<evidence type="ECO:0000313" key="7">
    <source>
        <dbReference type="EMBL" id="MCF6137472.1"/>
    </source>
</evidence>
<name>A0ABS9GXG7_9BACL</name>
<dbReference type="CDD" id="cd05389">
    <property type="entry name" value="CobQ_N"/>
    <property type="match status" value="1"/>
</dbReference>
<dbReference type="Proteomes" id="UP001649381">
    <property type="component" value="Unassembled WGS sequence"/>
</dbReference>
<comment type="function">
    <text evidence="4">Catalyzes amidations at positions B, D, E, and G on adenosylcobyrinic A,C-diamide. NH(2) groups are provided by glutamine, and one molecule of ATP is hydrogenolyzed for each amidation.</text>
</comment>
<dbReference type="NCBIfam" id="TIGR00313">
    <property type="entry name" value="cobQ"/>
    <property type="match status" value="1"/>
</dbReference>
<reference evidence="7 8" key="1">
    <citation type="submission" date="2022-01" db="EMBL/GenBank/DDBJ databases">
        <title>Alkalihalobacillus sp. EGI L200015, a novel bacterium isolated from a salt lake sediment.</title>
        <authorList>
            <person name="Gao L."/>
            <person name="Fang B.-Z."/>
            <person name="Li W.-J."/>
        </authorList>
    </citation>
    <scope>NUCLEOTIDE SEQUENCE [LARGE SCALE GENOMIC DNA]</scope>
    <source>
        <strain evidence="7 8">KCTC 12718</strain>
    </source>
</reference>
<proteinExistence type="inferred from homology"/>
<comment type="pathway">
    <text evidence="1 4">Cofactor biosynthesis; adenosylcobalamin biosynthesis.</text>
</comment>
<organism evidence="7 8">
    <name type="scientific">Pseudalkalibacillus berkeleyi</name>
    <dbReference type="NCBI Taxonomy" id="1069813"/>
    <lineage>
        <taxon>Bacteria</taxon>
        <taxon>Bacillati</taxon>
        <taxon>Bacillota</taxon>
        <taxon>Bacilli</taxon>
        <taxon>Bacillales</taxon>
        <taxon>Fictibacillaceae</taxon>
        <taxon>Pseudalkalibacillus</taxon>
    </lineage>
</organism>
<gene>
    <name evidence="4" type="primary">cobQ</name>
    <name evidence="7" type="ORF">L2716_06995</name>
</gene>
<evidence type="ECO:0000256" key="1">
    <source>
        <dbReference type="ARBA" id="ARBA00004953"/>
    </source>
</evidence>
<evidence type="ECO:0000256" key="3">
    <source>
        <dbReference type="ARBA" id="ARBA00022962"/>
    </source>
</evidence>
<dbReference type="InterPro" id="IPR027417">
    <property type="entry name" value="P-loop_NTPase"/>
</dbReference>
<evidence type="ECO:0000256" key="4">
    <source>
        <dbReference type="HAMAP-Rule" id="MF_00028"/>
    </source>
</evidence>
<dbReference type="RefSeq" id="WP_236333097.1">
    <property type="nucleotide sequence ID" value="NZ_JAKIJS010000001.1"/>
</dbReference>
<feature type="domain" description="CobB/CobQ-like glutamine amidotransferase" evidence="6">
    <location>
        <begin position="251"/>
        <end position="441"/>
    </location>
</feature>
<protein>
    <recommendedName>
        <fullName evidence="4">Cobyric acid synthase</fullName>
    </recommendedName>
</protein>
<dbReference type="InterPro" id="IPR002586">
    <property type="entry name" value="CobQ/CobB/MinD/ParA_Nub-bd_dom"/>
</dbReference>
<dbReference type="InterPro" id="IPR047045">
    <property type="entry name" value="CobQ_N"/>
</dbReference>
<keyword evidence="8" id="KW-1185">Reference proteome</keyword>
<keyword evidence="3 4" id="KW-0315">Glutamine amidotransferase</keyword>
<sequence length="497" mass="55704">MKGIMIQGTASDVGKSLITTALCRLFVNDGVKVAPFKSQNMSNNSYVTSSGEEIGRAQGIQAEAAKTDATVWMNPILLKPQANQSTEIVLHGKVLKTLPGNMYQENFYQKGLGVIENALDQLSQTYDLTVIEGAGSPVEMNLKQRDLANMKVAEIANVPVLLVADIDRGGVFANIIGTLELMDPSERKRVQGVIINKFRGNPEWFKEGVHWIEERTHLPVLGVIPFIDDHGIEEEDALPIQQHVRKGAPLDIAVIHLPYISNYSDIHPFTFEEDVSIRWVKQVSEFGNPDAVIIPGTKSTIHDLQHLKNINLNTVIQQYAEEGGVLFGICGGYQMLGQKIIDAKGTDTGHKGTQIDGLKIVQGYTEFHESKKTIRVKGSLHPNIPYSPLTLNGYEIHLGKTILPPEIQAFLKVTEDQFDGCYIDGGRIIGTYLHHVFHNDTWRNEWLNQLRMRKGLQPRRIVNPSEIKGQKYDKLAEVVNKHLDWKRLRELVEKWEG</sequence>
<dbReference type="PROSITE" id="PS51274">
    <property type="entry name" value="GATASE_COBBQ"/>
    <property type="match status" value="1"/>
</dbReference>
<dbReference type="SUPFAM" id="SSF52317">
    <property type="entry name" value="Class I glutamine amidotransferase-like"/>
    <property type="match status" value="1"/>
</dbReference>
<dbReference type="Gene3D" id="3.40.50.300">
    <property type="entry name" value="P-loop containing nucleotide triphosphate hydrolases"/>
    <property type="match status" value="1"/>
</dbReference>
<dbReference type="PANTHER" id="PTHR21343:SF1">
    <property type="entry name" value="COBYRIC ACID SYNTHASE"/>
    <property type="match status" value="1"/>
</dbReference>
<dbReference type="PANTHER" id="PTHR21343">
    <property type="entry name" value="DETHIOBIOTIN SYNTHETASE"/>
    <property type="match status" value="1"/>
</dbReference>
<dbReference type="InterPro" id="IPR033949">
    <property type="entry name" value="CobQ_GATase1"/>
</dbReference>
<dbReference type="InterPro" id="IPR004459">
    <property type="entry name" value="CobQ_synth"/>
</dbReference>
<dbReference type="CDD" id="cd01750">
    <property type="entry name" value="GATase1_CobQ"/>
    <property type="match status" value="1"/>
</dbReference>
<dbReference type="Gene3D" id="3.40.50.880">
    <property type="match status" value="1"/>
</dbReference>
<dbReference type="InterPro" id="IPR011698">
    <property type="entry name" value="GATase_3"/>
</dbReference>